<dbReference type="InterPro" id="IPR011598">
    <property type="entry name" value="bHLH_dom"/>
</dbReference>
<dbReference type="InterPro" id="IPR052099">
    <property type="entry name" value="Regulatory_TF_Diverse"/>
</dbReference>
<evidence type="ECO:0000313" key="5">
    <source>
        <dbReference type="Proteomes" id="UP000249619"/>
    </source>
</evidence>
<keyword evidence="1" id="KW-0175">Coiled coil</keyword>
<dbReference type="GO" id="GO:0032933">
    <property type="term" value="P:SREBP signaling pathway"/>
    <property type="evidence" value="ECO:0007669"/>
    <property type="project" value="InterPro"/>
</dbReference>
<feature type="region of interest" description="Disordered" evidence="2">
    <location>
        <begin position="442"/>
        <end position="463"/>
    </location>
</feature>
<sequence>MARLYGMRCRSHAAGAGMRSCAAPSHIQSHISVAAHVQSIPSPGRCCAAVQEPSSGVGCEGPLLYPVRLTASPPSLLHRSYDLSNHSNILPHAKAVDPRRAGNLFAVSPDSGSGTGTVPMASASASASDPYASPDDGLELERIAVGPYCVFDDFRLPPSPQPTLPPAAQDASQTTTVQMEDPILSSDFPFGNMRGPWLTTAGDDLPLTAPADDMTNWNEWMQYDPAQASQNTQNVEPKPANPQGPASYLRTRQQSSPHLTHHPQSQSLQSNNIPTTAPMFAQSHGVPFTFGQAADIPPAFDFNGNALSSPLAGEMQQQNAYYAAQQWHHQHQQMAEHALFSPSHYGQSSFTAPPPPDSTPSLDHSPNSLNNGRSSSTSSHSSPEPAPSNSRKRKSLPDSEELDDDAPSSKKGGPPKKTAHNMIEKRYRTNLNDKIAALRDSVPSLRVMSRPNGTEEDDDPEDLEGLTPAHKLNKATVLSKATEYIRHLEKRNKRLQDELNTMKGRVESYEKMAISGPLSLHGTASTPDGTRYHEDPFTPTHALSMSGPPQGMIPVPDNIAALQRGLPPQQHYAPAYPPGYGGRQAVGPPMVNGRRNGAMMGKLMVGSLAGLMILEGLVEREQSQEEPAGRGLFALPINLVSMLAPRVSLGSSSAQIPLAKLLLVFGAFFYLIAPLLDFKSKPKRKSPPAILLSPAPSLASPVEVRRKAWLTAIQTVWVPQHNFILELAALGLKTLKLSTRRIIGWEGYAYLTGITKDQEAARLKAWEIALDAQLTGGDAEISKSRLVLTLIASGTLPDTPARLMLKALHLRIVLWEISNAGHGSWWILNDLSAKLARSYWDMARSEHRIATNASKKNIKAEPLPDHLAALIERECDEVLAPAVVQRAYNLAWNKPSAEQTTVDTSMDAVVEDFAICSPLDALAAWYSSLVLNKSLVNALAAKNGAPKANVTSDLDLAFRAAPPNSQAQLRALVAQSIVFDDGRDARIAAALEALPSTPKPADSGFINIVGNGFVAPDVRKALTLAKCLTLAASSTLEARRRAFFVVNNTYLPEPSTTLLSFVAGHKVLTRFMADDSLKTATTCGLERIASSLRIWIGHESGKKSGLSNKVRAKIVNNCLDASKSLVGLGQTTEEHKKKKTKEETDVDDGYVSASVKDD</sequence>
<dbReference type="PANTHER" id="PTHR47336">
    <property type="entry name" value="TRANSCRIPTION FACTOR HMS1-RELATED"/>
    <property type="match status" value="1"/>
</dbReference>
<feature type="region of interest" description="Disordered" evidence="2">
    <location>
        <begin position="108"/>
        <end position="134"/>
    </location>
</feature>
<keyword evidence="5" id="KW-1185">Reference proteome</keyword>
<feature type="compositionally biased region" description="Low complexity" evidence="2">
    <location>
        <begin position="119"/>
        <end position="134"/>
    </location>
</feature>
<feature type="compositionally biased region" description="Basic and acidic residues" evidence="2">
    <location>
        <begin position="1132"/>
        <end position="1143"/>
    </location>
</feature>
<dbReference type="Proteomes" id="UP000249619">
    <property type="component" value="Unassembled WGS sequence"/>
</dbReference>
<accession>A0A364N565</accession>
<dbReference type="SUPFAM" id="SSF47459">
    <property type="entry name" value="HLH, helix-loop-helix DNA-binding domain"/>
    <property type="match status" value="1"/>
</dbReference>
<comment type="caution">
    <text evidence="4">The sequence shown here is derived from an EMBL/GenBank/DDBJ whole genome shotgun (WGS) entry which is preliminary data.</text>
</comment>
<proteinExistence type="predicted"/>
<feature type="compositionally biased region" description="Polar residues" evidence="2">
    <location>
        <begin position="250"/>
        <end position="275"/>
    </location>
</feature>
<evidence type="ECO:0000313" key="4">
    <source>
        <dbReference type="EMBL" id="RAR12235.1"/>
    </source>
</evidence>
<dbReference type="SMART" id="SM00353">
    <property type="entry name" value="HLH"/>
    <property type="match status" value="1"/>
</dbReference>
<feature type="compositionally biased region" description="Low complexity" evidence="2">
    <location>
        <begin position="367"/>
        <end position="389"/>
    </location>
</feature>
<evidence type="ECO:0000256" key="1">
    <source>
        <dbReference type="SAM" id="Coils"/>
    </source>
</evidence>
<dbReference type="Pfam" id="PF09427">
    <property type="entry name" value="DUF2014"/>
    <property type="match status" value="1"/>
</dbReference>
<dbReference type="PROSITE" id="PS50888">
    <property type="entry name" value="BHLH"/>
    <property type="match status" value="1"/>
</dbReference>
<evidence type="ECO:0000256" key="2">
    <source>
        <dbReference type="SAM" id="MobiDB-lite"/>
    </source>
</evidence>
<dbReference type="CDD" id="cd11399">
    <property type="entry name" value="bHLHzip_scHMS1_like"/>
    <property type="match status" value="1"/>
</dbReference>
<evidence type="ECO:0000259" key="3">
    <source>
        <dbReference type="PROSITE" id="PS50888"/>
    </source>
</evidence>
<dbReference type="PANTHER" id="PTHR47336:SF2">
    <property type="entry name" value="TRANSCRIPTION FACTOR HMS1-RELATED"/>
    <property type="match status" value="1"/>
</dbReference>
<organism evidence="4 5">
    <name type="scientific">Stemphylium lycopersici</name>
    <name type="common">Tomato gray leaf spot disease fungus</name>
    <name type="synonym">Thyrospora lycopersici</name>
    <dbReference type="NCBI Taxonomy" id="183478"/>
    <lineage>
        <taxon>Eukaryota</taxon>
        <taxon>Fungi</taxon>
        <taxon>Dikarya</taxon>
        <taxon>Ascomycota</taxon>
        <taxon>Pezizomycotina</taxon>
        <taxon>Dothideomycetes</taxon>
        <taxon>Pleosporomycetidae</taxon>
        <taxon>Pleosporales</taxon>
        <taxon>Pleosporineae</taxon>
        <taxon>Pleosporaceae</taxon>
        <taxon>Stemphylium</taxon>
    </lineage>
</organism>
<dbReference type="STRING" id="183478.A0A364N565"/>
<dbReference type="InterPro" id="IPR019006">
    <property type="entry name" value="Sre1_C"/>
</dbReference>
<feature type="compositionally biased region" description="Acidic residues" evidence="2">
    <location>
        <begin position="454"/>
        <end position="463"/>
    </location>
</feature>
<dbReference type="OrthoDB" id="2133190at2759"/>
<dbReference type="Pfam" id="PF00010">
    <property type="entry name" value="HLH"/>
    <property type="match status" value="1"/>
</dbReference>
<protein>
    <submittedName>
        <fullName evidence="4">Sterol regulatory element binding protein sre1 protein</fullName>
    </submittedName>
</protein>
<feature type="coiled-coil region" evidence="1">
    <location>
        <begin position="478"/>
        <end position="512"/>
    </location>
</feature>
<feature type="region of interest" description="Disordered" evidence="2">
    <location>
        <begin position="228"/>
        <end position="280"/>
    </location>
</feature>
<feature type="region of interest" description="Disordered" evidence="2">
    <location>
        <begin position="343"/>
        <end position="421"/>
    </location>
</feature>
<dbReference type="GO" id="GO:0046983">
    <property type="term" value="F:protein dimerization activity"/>
    <property type="evidence" value="ECO:0007669"/>
    <property type="project" value="InterPro"/>
</dbReference>
<feature type="region of interest" description="Disordered" evidence="2">
    <location>
        <begin position="1130"/>
        <end position="1158"/>
    </location>
</feature>
<dbReference type="InterPro" id="IPR036638">
    <property type="entry name" value="HLH_DNA-bd_sf"/>
</dbReference>
<dbReference type="GO" id="GO:0045944">
    <property type="term" value="P:positive regulation of transcription by RNA polymerase II"/>
    <property type="evidence" value="ECO:0007669"/>
    <property type="project" value="InterPro"/>
</dbReference>
<dbReference type="EMBL" id="QGDH01000051">
    <property type="protein sequence ID" value="RAR12235.1"/>
    <property type="molecule type" value="Genomic_DNA"/>
</dbReference>
<reference evidence="5" key="1">
    <citation type="submission" date="2018-05" db="EMBL/GenBank/DDBJ databases">
        <title>Draft genome sequence of Stemphylium lycopersici strain CIDEFI 213.</title>
        <authorList>
            <person name="Medina R."/>
            <person name="Franco M.E.E."/>
            <person name="Lucentini C.G."/>
            <person name="Saparrat M.C.N."/>
            <person name="Balatti P.A."/>
        </authorList>
    </citation>
    <scope>NUCLEOTIDE SEQUENCE [LARGE SCALE GENOMIC DNA]</scope>
    <source>
        <strain evidence="5">CIDEFI 213</strain>
    </source>
</reference>
<name>A0A364N565_STELY</name>
<dbReference type="AlphaFoldDB" id="A0A364N565"/>
<gene>
    <name evidence="4" type="ORF">DDE83_004241</name>
</gene>
<dbReference type="Gene3D" id="4.10.280.10">
    <property type="entry name" value="Helix-loop-helix DNA-binding domain"/>
    <property type="match status" value="1"/>
</dbReference>
<feature type="domain" description="BHLH" evidence="3">
    <location>
        <begin position="415"/>
        <end position="488"/>
    </location>
</feature>